<reference evidence="3 4" key="1">
    <citation type="submission" date="2021-01" db="EMBL/GenBank/DDBJ databases">
        <title>Draft Genome Sequence and Polyhydroxyalkanoate Biosynthetic Potential of Jeongeupia naejangsanensis Type Strain DSM 24253.</title>
        <authorList>
            <person name="Turrini P."/>
            <person name="Artuso I."/>
            <person name="Lugli G.A."/>
            <person name="Frangipani E."/>
            <person name="Ventura M."/>
            <person name="Visca P."/>
        </authorList>
    </citation>
    <scope>NUCLEOTIDE SEQUENCE [LARGE SCALE GENOMIC DNA]</scope>
    <source>
        <strain evidence="3 4">DSM 24253</strain>
    </source>
</reference>
<evidence type="ECO:0000313" key="3">
    <source>
        <dbReference type="EMBL" id="MBM3117069.1"/>
    </source>
</evidence>
<name>A0ABS2BN80_9NEIS</name>
<organism evidence="3 4">
    <name type="scientific">Jeongeupia naejangsanensis</name>
    <dbReference type="NCBI Taxonomy" id="613195"/>
    <lineage>
        <taxon>Bacteria</taxon>
        <taxon>Pseudomonadati</taxon>
        <taxon>Pseudomonadota</taxon>
        <taxon>Betaproteobacteria</taxon>
        <taxon>Neisseriales</taxon>
        <taxon>Chitinibacteraceae</taxon>
        <taxon>Jeongeupia</taxon>
    </lineage>
</organism>
<accession>A0ABS2BN80</accession>
<gene>
    <name evidence="3" type="ORF">JMJ54_14630</name>
</gene>
<evidence type="ECO:0000256" key="1">
    <source>
        <dbReference type="SAM" id="MobiDB-lite"/>
    </source>
</evidence>
<feature type="compositionally biased region" description="Basic and acidic residues" evidence="1">
    <location>
        <begin position="54"/>
        <end position="100"/>
    </location>
</feature>
<feature type="chain" id="PRO_5046975487" evidence="2">
    <location>
        <begin position="23"/>
        <end position="100"/>
    </location>
</feature>
<sequence>MKRTSKLALVVLMAGTTMVASAQTWNEAQGNAVAVSQPADGGFLRVSDNGQYHPDPRYDDGQYHPKRRYDDGQYHPDRRYDDGQYHPKRRYDDGQYHEGR</sequence>
<keyword evidence="4" id="KW-1185">Reference proteome</keyword>
<dbReference type="EMBL" id="JAESND010000008">
    <property type="protein sequence ID" value="MBM3117069.1"/>
    <property type="molecule type" value="Genomic_DNA"/>
</dbReference>
<feature type="region of interest" description="Disordered" evidence="1">
    <location>
        <begin position="40"/>
        <end position="100"/>
    </location>
</feature>
<dbReference type="RefSeq" id="WP_203539298.1">
    <property type="nucleotide sequence ID" value="NZ_JAESND010000008.1"/>
</dbReference>
<feature type="signal peptide" evidence="2">
    <location>
        <begin position="1"/>
        <end position="22"/>
    </location>
</feature>
<proteinExistence type="predicted"/>
<protein>
    <submittedName>
        <fullName evidence="3">Uncharacterized protein</fullName>
    </submittedName>
</protein>
<keyword evidence="2" id="KW-0732">Signal</keyword>
<comment type="caution">
    <text evidence="3">The sequence shown here is derived from an EMBL/GenBank/DDBJ whole genome shotgun (WGS) entry which is preliminary data.</text>
</comment>
<evidence type="ECO:0000256" key="2">
    <source>
        <dbReference type="SAM" id="SignalP"/>
    </source>
</evidence>
<evidence type="ECO:0000313" key="4">
    <source>
        <dbReference type="Proteomes" id="UP000809431"/>
    </source>
</evidence>
<dbReference type="Proteomes" id="UP000809431">
    <property type="component" value="Unassembled WGS sequence"/>
</dbReference>